<dbReference type="CDD" id="cd07374">
    <property type="entry name" value="CYTH-like_Pase"/>
    <property type="match status" value="1"/>
</dbReference>
<accession>A0AAV5KMS9</accession>
<dbReference type="GO" id="GO:0016462">
    <property type="term" value="F:pyrophosphatase activity"/>
    <property type="evidence" value="ECO:0007669"/>
    <property type="project" value="UniProtKB-ARBA"/>
</dbReference>
<comment type="caution">
    <text evidence="2">The sequence shown here is derived from an EMBL/GenBank/DDBJ whole genome shotgun (WGS) entry which is preliminary data.</text>
</comment>
<keyword evidence="3" id="KW-1185">Reference proteome</keyword>
<name>A0AAV5KMS9_9ROSI</name>
<gene>
    <name evidence="2" type="ORF">SLEP1_g35175</name>
</gene>
<dbReference type="Gene3D" id="2.40.320.10">
    <property type="entry name" value="Hypothetical Protein Pfu-838710-001"/>
    <property type="match status" value="1"/>
</dbReference>
<evidence type="ECO:0000313" key="2">
    <source>
        <dbReference type="EMBL" id="GKV25781.1"/>
    </source>
</evidence>
<dbReference type="PANTHER" id="PTHR34948">
    <property type="entry name" value="OS08G0299200 PROTEIN"/>
    <property type="match status" value="1"/>
</dbReference>
<dbReference type="PANTHER" id="PTHR34948:SF2">
    <property type="entry name" value="TRIPHOSPHATE TUNNEL METALLOENZYME 3"/>
    <property type="match status" value="1"/>
</dbReference>
<proteinExistence type="predicted"/>
<evidence type="ECO:0000259" key="1">
    <source>
        <dbReference type="PROSITE" id="PS51707"/>
    </source>
</evidence>
<dbReference type="InterPro" id="IPR023577">
    <property type="entry name" value="CYTH_domain"/>
</dbReference>
<dbReference type="EMBL" id="BPVZ01000070">
    <property type="protein sequence ID" value="GKV25781.1"/>
    <property type="molecule type" value="Genomic_DNA"/>
</dbReference>
<organism evidence="2 3">
    <name type="scientific">Rubroshorea leprosula</name>
    <dbReference type="NCBI Taxonomy" id="152421"/>
    <lineage>
        <taxon>Eukaryota</taxon>
        <taxon>Viridiplantae</taxon>
        <taxon>Streptophyta</taxon>
        <taxon>Embryophyta</taxon>
        <taxon>Tracheophyta</taxon>
        <taxon>Spermatophyta</taxon>
        <taxon>Magnoliopsida</taxon>
        <taxon>eudicotyledons</taxon>
        <taxon>Gunneridae</taxon>
        <taxon>Pentapetalae</taxon>
        <taxon>rosids</taxon>
        <taxon>malvids</taxon>
        <taxon>Malvales</taxon>
        <taxon>Dipterocarpaceae</taxon>
        <taxon>Rubroshorea</taxon>
    </lineage>
</organism>
<dbReference type="SUPFAM" id="SSF55154">
    <property type="entry name" value="CYTH-like phosphatases"/>
    <property type="match status" value="1"/>
</dbReference>
<dbReference type="SMART" id="SM01118">
    <property type="entry name" value="CYTH"/>
    <property type="match status" value="1"/>
</dbReference>
<protein>
    <recommendedName>
        <fullName evidence="1">CYTH domain-containing protein</fullName>
    </recommendedName>
</protein>
<dbReference type="AlphaFoldDB" id="A0AAV5KMS9"/>
<dbReference type="Proteomes" id="UP001054252">
    <property type="component" value="Unassembled WGS sequence"/>
</dbReference>
<dbReference type="PROSITE" id="PS51707">
    <property type="entry name" value="CYTH"/>
    <property type="match status" value="1"/>
</dbReference>
<dbReference type="InterPro" id="IPR033469">
    <property type="entry name" value="CYTH-like_dom_sf"/>
</dbReference>
<evidence type="ECO:0000313" key="3">
    <source>
        <dbReference type="Proteomes" id="UP001054252"/>
    </source>
</evidence>
<feature type="domain" description="CYTH" evidence="1">
    <location>
        <begin position="1"/>
        <end position="199"/>
    </location>
</feature>
<sequence length="218" mass="25020">MEVEVKLRLADAAAHGQLTTILSPYLRKTLHQENIFFDTTKSDLSSQRAVLRLRFLDNDTRCIASLKARPTLVNGVSRVEEDEEELEPLTARACVEDPTRLREIQSRILKRVKEEFGLGDEVSFVCLGGFQNVRMVYEWRQLKLEVDETRYAFGICYEIECESGDPEAVKRVLEEFLKENGISYSYSEMSKFAVFRSGKLPYMQSSMPSSEEKRPSEG</sequence>
<dbReference type="Pfam" id="PF01928">
    <property type="entry name" value="CYTH"/>
    <property type="match status" value="1"/>
</dbReference>
<reference evidence="2 3" key="1">
    <citation type="journal article" date="2021" name="Commun. Biol.">
        <title>The genome of Shorea leprosula (Dipterocarpaceae) highlights the ecological relevance of drought in aseasonal tropical rainforests.</title>
        <authorList>
            <person name="Ng K.K.S."/>
            <person name="Kobayashi M.J."/>
            <person name="Fawcett J.A."/>
            <person name="Hatakeyama M."/>
            <person name="Paape T."/>
            <person name="Ng C.H."/>
            <person name="Ang C.C."/>
            <person name="Tnah L.H."/>
            <person name="Lee C.T."/>
            <person name="Nishiyama T."/>
            <person name="Sese J."/>
            <person name="O'Brien M.J."/>
            <person name="Copetti D."/>
            <person name="Mohd Noor M.I."/>
            <person name="Ong R.C."/>
            <person name="Putra M."/>
            <person name="Sireger I.Z."/>
            <person name="Indrioko S."/>
            <person name="Kosugi Y."/>
            <person name="Izuno A."/>
            <person name="Isagi Y."/>
            <person name="Lee S.L."/>
            <person name="Shimizu K.K."/>
        </authorList>
    </citation>
    <scope>NUCLEOTIDE SEQUENCE [LARGE SCALE GENOMIC DNA]</scope>
    <source>
        <strain evidence="2">214</strain>
    </source>
</reference>